<name>A0ABR4PUS2_9HELO</name>
<accession>A0ABR4PUS2</accession>
<dbReference type="Proteomes" id="UP001629113">
    <property type="component" value="Unassembled WGS sequence"/>
</dbReference>
<dbReference type="SUPFAM" id="SSF46785">
    <property type="entry name" value="Winged helix' DNA-binding domain"/>
    <property type="match status" value="1"/>
</dbReference>
<proteinExistence type="predicted"/>
<feature type="domain" description="O-methyltransferase C-terminal" evidence="4">
    <location>
        <begin position="271"/>
        <end position="451"/>
    </location>
</feature>
<evidence type="ECO:0000256" key="2">
    <source>
        <dbReference type="ARBA" id="ARBA00022679"/>
    </source>
</evidence>
<dbReference type="InterPro" id="IPR036390">
    <property type="entry name" value="WH_DNA-bd_sf"/>
</dbReference>
<dbReference type="Gene3D" id="1.10.10.10">
    <property type="entry name" value="Winged helix-like DNA-binding domain superfamily/Winged helix DNA-binding domain"/>
    <property type="match status" value="1"/>
</dbReference>
<keyword evidence="6" id="KW-1185">Reference proteome</keyword>
<dbReference type="PROSITE" id="PS51683">
    <property type="entry name" value="SAM_OMT_II"/>
    <property type="match status" value="1"/>
</dbReference>
<organism evidence="5 6">
    <name type="scientific">Phlyctema vagabunda</name>
    <dbReference type="NCBI Taxonomy" id="108571"/>
    <lineage>
        <taxon>Eukaryota</taxon>
        <taxon>Fungi</taxon>
        <taxon>Dikarya</taxon>
        <taxon>Ascomycota</taxon>
        <taxon>Pezizomycotina</taxon>
        <taxon>Leotiomycetes</taxon>
        <taxon>Helotiales</taxon>
        <taxon>Dermateaceae</taxon>
        <taxon>Phlyctema</taxon>
    </lineage>
</organism>
<dbReference type="Pfam" id="PF00891">
    <property type="entry name" value="Methyltransf_2"/>
    <property type="match status" value="1"/>
</dbReference>
<reference evidence="5 6" key="1">
    <citation type="submission" date="2024-06" db="EMBL/GenBank/DDBJ databases">
        <title>Complete genome of Phlyctema vagabunda strain 19-DSS-EL-015.</title>
        <authorList>
            <person name="Fiorenzani C."/>
        </authorList>
    </citation>
    <scope>NUCLEOTIDE SEQUENCE [LARGE SCALE GENOMIC DNA]</scope>
    <source>
        <strain evidence="5 6">19-DSS-EL-015</strain>
    </source>
</reference>
<sequence>MFKRMRVPHCVTHLEPLLHRFTPPKSSSIMSDSQSTLVSLAAKVSELSATLARHLKENNVPEPSFAADSPVMYNTASPEIFMARQVLLDALNDMWYLTQGPSESIFNYCHNTMPDVACLNILNHFGFWSAVPLDGSASYSEIAKHVNLPEDIVRRVLQHAVNIRLFAETEPGKSTSSIQHTCRSAAVAKQPGLSALIHTVLDEAGQPLVVINEALERFNQGKPSLTQEMNETAFALFHDQGPYGKYSNSWEFIEQDGEGEKKGWRQRNFVTFMAYLKEIFHLEGVVDNSYDWKSVGKASIVDIGGSAGHDAFVLAQKYPELTITVQDLPKCGPVFEANVPAELKSRVSFLAHDFFEPQPVQADIYIIKLILHDWPDKESVRMLRALTPALKPGARILFIEYIGKQDDSEKSAVALPRSFQQMGTATDLRMMALFNSEERPVSAWKAIFRAADERYEFVSVNAKPETFFAVIEVVWRG</sequence>
<dbReference type="InterPro" id="IPR036388">
    <property type="entry name" value="WH-like_DNA-bd_sf"/>
</dbReference>
<dbReference type="PANTHER" id="PTHR43712">
    <property type="entry name" value="PUTATIVE (AFU_ORTHOLOGUE AFUA_4G14580)-RELATED"/>
    <property type="match status" value="1"/>
</dbReference>
<gene>
    <name evidence="5" type="ORF">PVAG01_00617</name>
</gene>
<dbReference type="SUPFAM" id="SSF53335">
    <property type="entry name" value="S-adenosyl-L-methionine-dependent methyltransferases"/>
    <property type="match status" value="1"/>
</dbReference>
<dbReference type="CDD" id="cd02440">
    <property type="entry name" value="AdoMet_MTases"/>
    <property type="match status" value="1"/>
</dbReference>
<dbReference type="InterPro" id="IPR029063">
    <property type="entry name" value="SAM-dependent_MTases_sf"/>
</dbReference>
<dbReference type="Gene3D" id="3.40.50.150">
    <property type="entry name" value="Vaccinia Virus protein VP39"/>
    <property type="match status" value="1"/>
</dbReference>
<dbReference type="InterPro" id="IPR001077">
    <property type="entry name" value="COMT_C"/>
</dbReference>
<protein>
    <submittedName>
        <fullName evidence="5">Sterigmatocystin 8-o-methyltransferase</fullName>
    </submittedName>
</protein>
<keyword evidence="1" id="KW-0489">Methyltransferase</keyword>
<comment type="caution">
    <text evidence="5">The sequence shown here is derived from an EMBL/GenBank/DDBJ whole genome shotgun (WGS) entry which is preliminary data.</text>
</comment>
<evidence type="ECO:0000259" key="4">
    <source>
        <dbReference type="Pfam" id="PF00891"/>
    </source>
</evidence>
<keyword evidence="2" id="KW-0808">Transferase</keyword>
<evidence type="ECO:0000256" key="3">
    <source>
        <dbReference type="ARBA" id="ARBA00022691"/>
    </source>
</evidence>
<dbReference type="EMBL" id="JBFCZG010000001">
    <property type="protein sequence ID" value="KAL3427108.1"/>
    <property type="molecule type" value="Genomic_DNA"/>
</dbReference>
<keyword evidence="3" id="KW-0949">S-adenosyl-L-methionine</keyword>
<evidence type="ECO:0000313" key="6">
    <source>
        <dbReference type="Proteomes" id="UP001629113"/>
    </source>
</evidence>
<evidence type="ECO:0000256" key="1">
    <source>
        <dbReference type="ARBA" id="ARBA00022603"/>
    </source>
</evidence>
<dbReference type="PANTHER" id="PTHR43712:SF12">
    <property type="entry name" value="STERIGMATOCYSTIN 8-O-METHYLTRANSFERASE"/>
    <property type="match status" value="1"/>
</dbReference>
<dbReference type="InterPro" id="IPR016461">
    <property type="entry name" value="COMT-like"/>
</dbReference>
<evidence type="ECO:0000313" key="5">
    <source>
        <dbReference type="EMBL" id="KAL3427108.1"/>
    </source>
</evidence>